<dbReference type="Pfam" id="PF07589">
    <property type="entry name" value="PEP-CTERM"/>
    <property type="match status" value="1"/>
</dbReference>
<evidence type="ECO:0000313" key="4">
    <source>
        <dbReference type="Proteomes" id="UP000035352"/>
    </source>
</evidence>
<evidence type="ECO:0000259" key="2">
    <source>
        <dbReference type="Pfam" id="PF07589"/>
    </source>
</evidence>
<proteinExistence type="predicted"/>
<organism evidence="3 4">
    <name type="scientific">Caldimonas brevitalea</name>
    <dbReference type="NCBI Taxonomy" id="413882"/>
    <lineage>
        <taxon>Bacteria</taxon>
        <taxon>Pseudomonadati</taxon>
        <taxon>Pseudomonadota</taxon>
        <taxon>Betaproteobacteria</taxon>
        <taxon>Burkholderiales</taxon>
        <taxon>Sphaerotilaceae</taxon>
        <taxon>Caldimonas</taxon>
    </lineage>
</organism>
<protein>
    <recommendedName>
        <fullName evidence="2">Ice-binding protein C-terminal domain-containing protein</fullName>
    </recommendedName>
</protein>
<dbReference type="AlphaFoldDB" id="A0A0G3BNI0"/>
<gene>
    <name evidence="3" type="ORF">AAW51_4266</name>
</gene>
<dbReference type="NCBIfam" id="NF038126">
    <property type="entry name" value="PEP_CTERM_FxDxF"/>
    <property type="match status" value="1"/>
</dbReference>
<dbReference type="Proteomes" id="UP000035352">
    <property type="component" value="Chromosome"/>
</dbReference>
<evidence type="ECO:0000256" key="1">
    <source>
        <dbReference type="SAM" id="SignalP"/>
    </source>
</evidence>
<keyword evidence="1" id="KW-0732">Signal</keyword>
<dbReference type="NCBIfam" id="NF035944">
    <property type="entry name" value="PEPxxWA-CTERM"/>
    <property type="match status" value="1"/>
</dbReference>
<dbReference type="InterPro" id="IPR013424">
    <property type="entry name" value="Ice-binding_C"/>
</dbReference>
<feature type="signal peptide" evidence="1">
    <location>
        <begin position="1"/>
        <end position="20"/>
    </location>
</feature>
<dbReference type="KEGG" id="pbh:AAW51_4266"/>
<feature type="chain" id="PRO_5002551674" description="Ice-binding protein C-terminal domain-containing protein" evidence="1">
    <location>
        <begin position="21"/>
        <end position="171"/>
    </location>
</feature>
<feature type="domain" description="Ice-binding protein C-terminal" evidence="2">
    <location>
        <begin position="144"/>
        <end position="168"/>
    </location>
</feature>
<dbReference type="EMBL" id="CP011371">
    <property type="protein sequence ID" value="AKJ30957.1"/>
    <property type="molecule type" value="Genomic_DNA"/>
</dbReference>
<sequence length="171" mass="17997">MKKLLLAAALGLGLASQAFAAVDLANGPFHFEAKKFSNASFSDSYDFTAGDLGGPVSFSFVEVKLAKNVDIDWDDSAALTILGNDGSVLYQAGENGPIQFTLEDSFSLPASFSIVLKGAAIGDGTSPWNPGLKGWYNLSVIANPVPEPETYALMLAGLGVVGYMSRRRKAV</sequence>
<reference evidence="3 4" key="1">
    <citation type="submission" date="2015-05" db="EMBL/GenBank/DDBJ databases">
        <authorList>
            <person name="Tang B."/>
            <person name="Yu Y."/>
        </authorList>
    </citation>
    <scope>NUCLEOTIDE SEQUENCE [LARGE SCALE GENOMIC DNA]</scope>
    <source>
        <strain evidence="3 4">DSM 7029</strain>
    </source>
</reference>
<accession>A0A0G3BNI0</accession>
<evidence type="ECO:0000313" key="3">
    <source>
        <dbReference type="EMBL" id="AKJ30957.1"/>
    </source>
</evidence>
<name>A0A0G3BNI0_9BURK</name>
<dbReference type="NCBIfam" id="TIGR02595">
    <property type="entry name" value="PEP_CTERM"/>
    <property type="match status" value="1"/>
</dbReference>
<keyword evidence="4" id="KW-1185">Reference proteome</keyword>